<evidence type="ECO:0000256" key="4">
    <source>
        <dbReference type="ARBA" id="ARBA00022801"/>
    </source>
</evidence>
<keyword evidence="2 6" id="KW-0255">Endonuclease</keyword>
<dbReference type="Proteomes" id="UP001595648">
    <property type="component" value="Unassembled WGS sequence"/>
</dbReference>
<gene>
    <name evidence="7" type="ORF">ACFOJ9_30615</name>
</gene>
<evidence type="ECO:0000256" key="2">
    <source>
        <dbReference type="ARBA" id="ARBA00022759"/>
    </source>
</evidence>
<sequence length="152" mass="17709">MTKNVLDDVARRKMMAQFRSKDTKPEVMVRRALHRLGYRFRLHRRDLPGTPDIVLPRHRTIILVHGCFWHQHNGCRDARMPRTRQDYWSAKFQRNSERDVKITAALTALGWRVLVVWECDARKPDLATYLASVLGHVPSRAGHTEDEETAAV</sequence>
<comment type="function">
    <text evidence="6">May nick specific sequences that contain T:G mispairs resulting from m5C-deamination.</text>
</comment>
<evidence type="ECO:0000256" key="1">
    <source>
        <dbReference type="ARBA" id="ARBA00022722"/>
    </source>
</evidence>
<protein>
    <recommendedName>
        <fullName evidence="6">Very short patch repair endonuclease</fullName>
        <ecNumber evidence="6">3.1.-.-</ecNumber>
    </recommendedName>
</protein>
<dbReference type="Pfam" id="PF03852">
    <property type="entry name" value="Vsr"/>
    <property type="match status" value="1"/>
</dbReference>
<keyword evidence="5 6" id="KW-0234">DNA repair</keyword>
<evidence type="ECO:0000256" key="6">
    <source>
        <dbReference type="PIRNR" id="PIRNR018267"/>
    </source>
</evidence>
<dbReference type="RefSeq" id="WP_378984637.1">
    <property type="nucleotide sequence ID" value="NZ_JBHRVD010000001.1"/>
</dbReference>
<dbReference type="InterPro" id="IPR011335">
    <property type="entry name" value="Restrct_endonuc-II-like"/>
</dbReference>
<reference evidence="8" key="1">
    <citation type="journal article" date="2019" name="Int. J. Syst. Evol. Microbiol.">
        <title>The Global Catalogue of Microorganisms (GCM) 10K type strain sequencing project: providing services to taxonomists for standard genome sequencing and annotation.</title>
        <authorList>
            <consortium name="The Broad Institute Genomics Platform"/>
            <consortium name="The Broad Institute Genome Sequencing Center for Infectious Disease"/>
            <person name="Wu L."/>
            <person name="Ma J."/>
        </authorList>
    </citation>
    <scope>NUCLEOTIDE SEQUENCE [LARGE SCALE GENOMIC DNA]</scope>
    <source>
        <strain evidence="8">ICMP 19515</strain>
    </source>
</reference>
<dbReference type="EC" id="3.1.-.-" evidence="6"/>
<evidence type="ECO:0000256" key="5">
    <source>
        <dbReference type="ARBA" id="ARBA00023204"/>
    </source>
</evidence>
<evidence type="ECO:0000313" key="7">
    <source>
        <dbReference type="EMBL" id="MFC3326080.1"/>
    </source>
</evidence>
<dbReference type="SUPFAM" id="SSF52980">
    <property type="entry name" value="Restriction endonuclease-like"/>
    <property type="match status" value="1"/>
</dbReference>
<keyword evidence="3 6" id="KW-0227">DNA damage</keyword>
<accession>A0ABV7MXN8</accession>
<keyword evidence="4 6" id="KW-0378">Hydrolase</keyword>
<name>A0ABV7MXN8_9HYPH</name>
<keyword evidence="1 6" id="KW-0540">Nuclease</keyword>
<comment type="caution">
    <text evidence="7">The sequence shown here is derived from an EMBL/GenBank/DDBJ whole genome shotgun (WGS) entry which is preliminary data.</text>
</comment>
<comment type="similarity">
    <text evidence="6">Belongs to the vsr family.</text>
</comment>
<dbReference type="PIRSF" id="PIRSF018267">
    <property type="entry name" value="VSR_endonuc"/>
    <property type="match status" value="1"/>
</dbReference>
<dbReference type="NCBIfam" id="TIGR00632">
    <property type="entry name" value="vsr"/>
    <property type="match status" value="1"/>
</dbReference>
<dbReference type="GO" id="GO:0004519">
    <property type="term" value="F:endonuclease activity"/>
    <property type="evidence" value="ECO:0007669"/>
    <property type="project" value="UniProtKB-KW"/>
</dbReference>
<dbReference type="EMBL" id="JBHRVD010000001">
    <property type="protein sequence ID" value="MFC3326080.1"/>
    <property type="molecule type" value="Genomic_DNA"/>
</dbReference>
<dbReference type="Gene3D" id="3.40.960.10">
    <property type="entry name" value="VSR Endonuclease"/>
    <property type="match status" value="1"/>
</dbReference>
<proteinExistence type="inferred from homology"/>
<evidence type="ECO:0000313" key="8">
    <source>
        <dbReference type="Proteomes" id="UP001595648"/>
    </source>
</evidence>
<dbReference type="InterPro" id="IPR004603">
    <property type="entry name" value="DNA_mismatch_endonuc_vsr"/>
</dbReference>
<keyword evidence="8" id="KW-1185">Reference proteome</keyword>
<dbReference type="CDD" id="cd00221">
    <property type="entry name" value="Vsr"/>
    <property type="match status" value="1"/>
</dbReference>
<organism evidence="7 8">
    <name type="scientific">Mesorhizobium cantuariense</name>
    <dbReference type="NCBI Taxonomy" id="1300275"/>
    <lineage>
        <taxon>Bacteria</taxon>
        <taxon>Pseudomonadati</taxon>
        <taxon>Pseudomonadota</taxon>
        <taxon>Alphaproteobacteria</taxon>
        <taxon>Hyphomicrobiales</taxon>
        <taxon>Phyllobacteriaceae</taxon>
        <taxon>Mesorhizobium</taxon>
    </lineage>
</organism>
<evidence type="ECO:0000256" key="3">
    <source>
        <dbReference type="ARBA" id="ARBA00022763"/>
    </source>
</evidence>